<proteinExistence type="predicted"/>
<keyword evidence="2" id="KW-1185">Reference proteome</keyword>
<sequence length="63" mass="6978">MSRLDHKTKPLHILAVGGDVEMISRLLHFGLRFLDNTTSLTAGQSVTGHVTQDKYSSASYFVE</sequence>
<reference evidence="1" key="1">
    <citation type="submission" date="2022-11" db="EMBL/GenBank/DDBJ databases">
        <title>Centuries of genome instability and evolution in soft-shell clam transmissible cancer (bioRxiv).</title>
        <authorList>
            <person name="Hart S.F.M."/>
            <person name="Yonemitsu M.A."/>
            <person name="Giersch R.M."/>
            <person name="Beal B.F."/>
            <person name="Arriagada G."/>
            <person name="Davis B.W."/>
            <person name="Ostrander E.A."/>
            <person name="Goff S.P."/>
            <person name="Metzger M.J."/>
        </authorList>
    </citation>
    <scope>NUCLEOTIDE SEQUENCE</scope>
    <source>
        <strain evidence="1">MELC-2E11</strain>
        <tissue evidence="1">Siphon/mantle</tissue>
    </source>
</reference>
<dbReference type="Proteomes" id="UP001164746">
    <property type="component" value="Chromosome 3"/>
</dbReference>
<evidence type="ECO:0000313" key="1">
    <source>
        <dbReference type="EMBL" id="WAQ97864.1"/>
    </source>
</evidence>
<gene>
    <name evidence="1" type="ORF">MAR_022237</name>
</gene>
<dbReference type="EMBL" id="CP111014">
    <property type="protein sequence ID" value="WAQ97864.1"/>
    <property type="molecule type" value="Genomic_DNA"/>
</dbReference>
<accession>A0ABY7DMV5</accession>
<organism evidence="1 2">
    <name type="scientific">Mya arenaria</name>
    <name type="common">Soft-shell clam</name>
    <dbReference type="NCBI Taxonomy" id="6604"/>
    <lineage>
        <taxon>Eukaryota</taxon>
        <taxon>Metazoa</taxon>
        <taxon>Spiralia</taxon>
        <taxon>Lophotrochozoa</taxon>
        <taxon>Mollusca</taxon>
        <taxon>Bivalvia</taxon>
        <taxon>Autobranchia</taxon>
        <taxon>Heteroconchia</taxon>
        <taxon>Euheterodonta</taxon>
        <taxon>Imparidentia</taxon>
        <taxon>Neoheterodontei</taxon>
        <taxon>Myida</taxon>
        <taxon>Myoidea</taxon>
        <taxon>Myidae</taxon>
        <taxon>Mya</taxon>
    </lineage>
</organism>
<feature type="non-terminal residue" evidence="1">
    <location>
        <position position="63"/>
    </location>
</feature>
<name>A0ABY7DMV5_MYAAR</name>
<evidence type="ECO:0000313" key="2">
    <source>
        <dbReference type="Proteomes" id="UP001164746"/>
    </source>
</evidence>
<protein>
    <submittedName>
        <fullName evidence="1">Uncharacterized protein</fullName>
    </submittedName>
</protein>